<dbReference type="EMBL" id="CP012669">
    <property type="protein sequence ID" value="ALE15528.1"/>
    <property type="molecule type" value="Genomic_DNA"/>
</dbReference>
<evidence type="ECO:0000313" key="2">
    <source>
        <dbReference type="EMBL" id="ALE15528.1"/>
    </source>
</evidence>
<reference evidence="2 3" key="1">
    <citation type="submission" date="2015-09" db="EMBL/GenBank/DDBJ databases">
        <title>Complete genome sequence of a benzo[a]pyrene-degrading bacterium Altererythrobacter epoxidivorans CGMCC 1.7731T.</title>
        <authorList>
            <person name="Li Z."/>
            <person name="Cheng H."/>
            <person name="Huo Y."/>
            <person name="Xu X."/>
        </authorList>
    </citation>
    <scope>NUCLEOTIDE SEQUENCE [LARGE SCALE GENOMIC DNA]</scope>
    <source>
        <strain evidence="2 3">CGMCC 1.7731</strain>
    </source>
</reference>
<feature type="chain" id="PRO_5005798071" evidence="1">
    <location>
        <begin position="37"/>
        <end position="114"/>
    </location>
</feature>
<dbReference type="KEGG" id="aep:AMC99_00212"/>
<evidence type="ECO:0000256" key="1">
    <source>
        <dbReference type="SAM" id="SignalP"/>
    </source>
</evidence>
<dbReference type="Pfam" id="PF26624">
    <property type="entry name" value="DUF8200"/>
    <property type="match status" value="1"/>
</dbReference>
<dbReference type="OrthoDB" id="7594837at2"/>
<dbReference type="InterPro" id="IPR058513">
    <property type="entry name" value="DUF8200"/>
</dbReference>
<organism evidence="2 3">
    <name type="scientific">Altererythrobacter epoxidivorans</name>
    <dbReference type="NCBI Taxonomy" id="361183"/>
    <lineage>
        <taxon>Bacteria</taxon>
        <taxon>Pseudomonadati</taxon>
        <taxon>Pseudomonadota</taxon>
        <taxon>Alphaproteobacteria</taxon>
        <taxon>Sphingomonadales</taxon>
        <taxon>Erythrobacteraceae</taxon>
        <taxon>Altererythrobacter</taxon>
    </lineage>
</organism>
<accession>A0A0M4M2E7</accession>
<name>A0A0M4M2E7_9SPHN</name>
<protein>
    <submittedName>
        <fullName evidence="2">Uncharacterized protein</fullName>
    </submittedName>
</protein>
<dbReference type="PATRIC" id="fig|361183.4.peg.214"/>
<dbReference type="InterPro" id="IPR058067">
    <property type="entry name" value="CC_3452-like"/>
</dbReference>
<keyword evidence="1" id="KW-0732">Signal</keyword>
<proteinExistence type="predicted"/>
<dbReference type="RefSeq" id="WP_061921660.1">
    <property type="nucleotide sequence ID" value="NZ_CP012669.1"/>
</dbReference>
<dbReference type="NCBIfam" id="NF047636">
    <property type="entry name" value="CC_3452_fam"/>
    <property type="match status" value="1"/>
</dbReference>
<feature type="signal peptide" evidence="1">
    <location>
        <begin position="1"/>
        <end position="36"/>
    </location>
</feature>
<dbReference type="AlphaFoldDB" id="A0A0M4M2E7"/>
<keyword evidence="3" id="KW-1185">Reference proteome</keyword>
<gene>
    <name evidence="2" type="ORF">AMC99_00212</name>
</gene>
<sequence>MALSIPHTSRLGVLTLAAAYTTLTFGAIVTPAPAQAASAGAYYTAELATPAKDSRTVASGVAWFCEGTTCRAGKGNSRPARVCRGLSRDVGEITSFTAGDEALPEDKLAACNGK</sequence>
<evidence type="ECO:0000313" key="3">
    <source>
        <dbReference type="Proteomes" id="UP000057938"/>
    </source>
</evidence>
<dbReference type="Proteomes" id="UP000057938">
    <property type="component" value="Chromosome"/>
</dbReference>